<dbReference type="PANTHER" id="PTHR34133">
    <property type="entry name" value="OS07G0633000 PROTEIN"/>
    <property type="match status" value="1"/>
</dbReference>
<accession>A0ABD3R1X1</accession>
<feature type="signal peptide" evidence="1">
    <location>
        <begin position="1"/>
        <end position="26"/>
    </location>
</feature>
<proteinExistence type="predicted"/>
<dbReference type="EMBL" id="JALLPB020000697">
    <property type="protein sequence ID" value="KAL3806950.1"/>
    <property type="molecule type" value="Genomic_DNA"/>
</dbReference>
<evidence type="ECO:0000313" key="3">
    <source>
        <dbReference type="Proteomes" id="UP001530377"/>
    </source>
</evidence>
<organism evidence="2 3">
    <name type="scientific">Cyclostephanos tholiformis</name>
    <dbReference type="NCBI Taxonomy" id="382380"/>
    <lineage>
        <taxon>Eukaryota</taxon>
        <taxon>Sar</taxon>
        <taxon>Stramenopiles</taxon>
        <taxon>Ochrophyta</taxon>
        <taxon>Bacillariophyta</taxon>
        <taxon>Coscinodiscophyceae</taxon>
        <taxon>Thalassiosirophycidae</taxon>
        <taxon>Stephanodiscales</taxon>
        <taxon>Stephanodiscaceae</taxon>
        <taxon>Cyclostephanos</taxon>
    </lineage>
</organism>
<dbReference type="Pfam" id="PF09366">
    <property type="entry name" value="DUF1997"/>
    <property type="match status" value="1"/>
</dbReference>
<comment type="caution">
    <text evidence="2">The sequence shown here is derived from an EMBL/GenBank/DDBJ whole genome shotgun (WGS) entry which is preliminary data.</text>
</comment>
<gene>
    <name evidence="2" type="ORF">ACHAXA_002234</name>
</gene>
<name>A0ABD3R1X1_9STRA</name>
<dbReference type="Proteomes" id="UP001530377">
    <property type="component" value="Unassembled WGS sequence"/>
</dbReference>
<feature type="chain" id="PRO_5044826989" evidence="1">
    <location>
        <begin position="27"/>
        <end position="270"/>
    </location>
</feature>
<dbReference type="InterPro" id="IPR018971">
    <property type="entry name" value="DUF1997"/>
</dbReference>
<reference evidence="2 3" key="1">
    <citation type="submission" date="2024-10" db="EMBL/GenBank/DDBJ databases">
        <title>Updated reference genomes for cyclostephanoid diatoms.</title>
        <authorList>
            <person name="Roberts W.R."/>
            <person name="Alverson A.J."/>
        </authorList>
    </citation>
    <scope>NUCLEOTIDE SEQUENCE [LARGE SCALE GENOMIC DNA]</scope>
    <source>
        <strain evidence="2 3">AJA228-03</strain>
    </source>
</reference>
<keyword evidence="3" id="KW-1185">Reference proteome</keyword>
<keyword evidence="1" id="KW-0732">Signal</keyword>
<dbReference type="PANTHER" id="PTHR34133:SF8">
    <property type="entry name" value="OS07G0633000 PROTEIN"/>
    <property type="match status" value="1"/>
</dbReference>
<evidence type="ECO:0000256" key="1">
    <source>
        <dbReference type="SAM" id="SignalP"/>
    </source>
</evidence>
<evidence type="ECO:0000313" key="2">
    <source>
        <dbReference type="EMBL" id="KAL3806950.1"/>
    </source>
</evidence>
<dbReference type="AlphaFoldDB" id="A0ABD3R1X1"/>
<protein>
    <submittedName>
        <fullName evidence="2">Uncharacterized protein</fullName>
    </submittedName>
</protein>
<sequence>MATLPSFLRLPFLALIIAACYRSAHAFVFRSSLSHPASSRPFLNSASWATPSKRKSWTARERDAILGRDGEYFKLDRVKGRIEFGSCSRIQTNLDGSDEASVRQWLADDKQIAMSIWDPKLIREVKPKVYRLKLMTLMFVTIQLSPHVDVRMWTDERGIFNLESVAFDPNIQLLPGIGVSADSLGISIDVVGELYPSKDGRGVDGKIGFVTSGELPPPMRLLPEPALKSSLSTINRTISNFAVGSFQSGARTKFQQFLQSERPISQSYDK</sequence>